<proteinExistence type="predicted"/>
<evidence type="ECO:0000313" key="2">
    <source>
        <dbReference type="EMBL" id="KAJ7205208.1"/>
    </source>
</evidence>
<name>A0AAD6V8I0_9AGAR</name>
<accession>A0AAD6V8I0</accession>
<feature type="compositionally biased region" description="Basic and acidic residues" evidence="1">
    <location>
        <begin position="748"/>
        <end position="761"/>
    </location>
</feature>
<organism evidence="2 3">
    <name type="scientific">Mycena pura</name>
    <dbReference type="NCBI Taxonomy" id="153505"/>
    <lineage>
        <taxon>Eukaryota</taxon>
        <taxon>Fungi</taxon>
        <taxon>Dikarya</taxon>
        <taxon>Basidiomycota</taxon>
        <taxon>Agaricomycotina</taxon>
        <taxon>Agaricomycetes</taxon>
        <taxon>Agaricomycetidae</taxon>
        <taxon>Agaricales</taxon>
        <taxon>Marasmiineae</taxon>
        <taxon>Mycenaceae</taxon>
        <taxon>Mycena</taxon>
    </lineage>
</organism>
<sequence>MFSKRWSKETETRSAADIRYVANSARRPILSTATSEKLRNILNTRTWDIPGKWENMSKLARDVVESQIEAHEAYIAARVKAVPSLVDVTAIELPERPSLSDIANLPSEIRSRVSYPSFRRMLSLASESQERPAKRQKGVKETVSEVDVDEWILVYERYLSDTRHFPTEWKHGLVSLEDANDAFPDSALSNNGRLITRPQTLSGHLVLGEERAPSIRIQSSVAAFRHRFDELTGNVLKDLDWSNLLVAGGIVLGALLVGDSPDSSKQWESSDIDVYVYGLGPQAATEKIKHIFQVFRANLPRGAPTLVVRNSKTITFYSDFPTRRIQIVLKLVKSPKDVLLNFDLDICAIGWDGSNVWMLPRAARALETGFNVFTMNLIQGHYLSERRATQEQRVFKYANRGYGIRILPSYVTSLVESQANIDSIARGERLVKLDMDTIAETARNFTKNAPCSSHKALDQGGDQVSTEPQGRSCLSGFSVFMRHVALWEMERRGEVKLRDQEWAATTYSDEFGNLSYDDTPRYAWDEHFNLKAFTSHIDRFNADQITNWLDSSGRYDNDGQLGDVKVGYSGHSILPPPGLKNAQRISYAPEAEGVLCAAKDVRMPVLLPANFAAFANDLVRKALADAGLPVEPILAPVNAAPEARAPADAQDATLRLFIWCIPTALLWQQLDRRIDEVAEALYAFYRIHDRFSRKGGDRMTQLRLVTQLSKRAITTEVEDEYAAFARWIGRKPIFIQWTEDQDEDYDARLEDWASDGDKAEMEDSDDEESD</sequence>
<gene>
    <name evidence="2" type="ORF">GGX14DRAFT_645057</name>
</gene>
<evidence type="ECO:0000313" key="3">
    <source>
        <dbReference type="Proteomes" id="UP001219525"/>
    </source>
</evidence>
<protein>
    <submittedName>
        <fullName evidence="2">Uncharacterized protein</fullName>
    </submittedName>
</protein>
<keyword evidence="3" id="KW-1185">Reference proteome</keyword>
<feature type="region of interest" description="Disordered" evidence="1">
    <location>
        <begin position="748"/>
        <end position="770"/>
    </location>
</feature>
<dbReference type="PANTHER" id="PTHR43558">
    <property type="entry name" value="REDUCTASE, PUTATIVE (AFU_ORTHOLOGUE AFUA_3G10540)-RELATED"/>
    <property type="match status" value="1"/>
</dbReference>
<reference evidence="2" key="1">
    <citation type="submission" date="2023-03" db="EMBL/GenBank/DDBJ databases">
        <title>Massive genome expansion in bonnet fungi (Mycena s.s.) driven by repeated elements and novel gene families across ecological guilds.</title>
        <authorList>
            <consortium name="Lawrence Berkeley National Laboratory"/>
            <person name="Harder C.B."/>
            <person name="Miyauchi S."/>
            <person name="Viragh M."/>
            <person name="Kuo A."/>
            <person name="Thoen E."/>
            <person name="Andreopoulos B."/>
            <person name="Lu D."/>
            <person name="Skrede I."/>
            <person name="Drula E."/>
            <person name="Henrissat B."/>
            <person name="Morin E."/>
            <person name="Kohler A."/>
            <person name="Barry K."/>
            <person name="LaButti K."/>
            <person name="Morin E."/>
            <person name="Salamov A."/>
            <person name="Lipzen A."/>
            <person name="Mereny Z."/>
            <person name="Hegedus B."/>
            <person name="Baldrian P."/>
            <person name="Stursova M."/>
            <person name="Weitz H."/>
            <person name="Taylor A."/>
            <person name="Grigoriev I.V."/>
            <person name="Nagy L.G."/>
            <person name="Martin F."/>
            <person name="Kauserud H."/>
        </authorList>
    </citation>
    <scope>NUCLEOTIDE SEQUENCE</scope>
    <source>
        <strain evidence="2">9144</strain>
    </source>
</reference>
<dbReference type="AlphaFoldDB" id="A0AAD6V8I0"/>
<dbReference type="InterPro" id="IPR053354">
    <property type="entry name" value="MGDG_epimerase"/>
</dbReference>
<dbReference type="PANTHER" id="PTHR43558:SF6">
    <property type="entry name" value="REDUCTASE, PUTATIVE (AFU_ORTHOLOGUE AFUA_3G10540)-RELATED"/>
    <property type="match status" value="1"/>
</dbReference>
<comment type="caution">
    <text evidence="2">The sequence shown here is derived from an EMBL/GenBank/DDBJ whole genome shotgun (WGS) entry which is preliminary data.</text>
</comment>
<dbReference type="Proteomes" id="UP001219525">
    <property type="component" value="Unassembled WGS sequence"/>
</dbReference>
<dbReference type="EMBL" id="JARJCW010000044">
    <property type="protein sequence ID" value="KAJ7205208.1"/>
    <property type="molecule type" value="Genomic_DNA"/>
</dbReference>
<evidence type="ECO:0000256" key="1">
    <source>
        <dbReference type="SAM" id="MobiDB-lite"/>
    </source>
</evidence>